<keyword evidence="3" id="KW-1185">Reference proteome</keyword>
<feature type="compositionally biased region" description="Basic and acidic residues" evidence="1">
    <location>
        <begin position="782"/>
        <end position="791"/>
    </location>
</feature>
<feature type="compositionally biased region" description="Basic and acidic residues" evidence="1">
    <location>
        <begin position="518"/>
        <end position="530"/>
    </location>
</feature>
<organism evidence="2 3">
    <name type="scientific">Collybia nuda</name>
    <dbReference type="NCBI Taxonomy" id="64659"/>
    <lineage>
        <taxon>Eukaryota</taxon>
        <taxon>Fungi</taxon>
        <taxon>Dikarya</taxon>
        <taxon>Basidiomycota</taxon>
        <taxon>Agaricomycotina</taxon>
        <taxon>Agaricomycetes</taxon>
        <taxon>Agaricomycetidae</taxon>
        <taxon>Agaricales</taxon>
        <taxon>Tricholomatineae</taxon>
        <taxon>Clitocybaceae</taxon>
        <taxon>Collybia</taxon>
    </lineage>
</organism>
<sequence length="883" mass="99282">MSSTIATVSNGIPVYKGKVTHRSWPQLPEELIRQIATFYLWDLSATSYCPHSWETRDNWHQRMVYTALRDANELEKQFMSICPQWCQALETHLFWQQAIALIDPGDVLAHYAIVHPKTALNSSSAPALPTRLSPHRHFRNITSCSCIVCRINRPTTSAGLTYGKRYLVTPWLKTIQLCRDHDRRRIAFCGLCLREQPVFDNSMRAPALVATEMASDPNVACLENEDEDTWPGVDATCRSCRSEWLWKRMCNNSEDREAIGGPRMFSDDWETRQSVDGFIDMAEGSINDVVTLAREKWWLRKHTRLAEYVMQAVAAAKYNNGRVAYDGSHAEEEEEIDEEEEDEEEIELMQMSEENGIRDIALGDWARARILDGYWCSPADSWYNNALPGRPMAVRAIHPCPWARESPPSEASSPLIDNDDEQDHPKQTTSEAGHPPSFSLCEQAYLAHQRQMRVVLMPAMRNIVRKVVIECSIPNPVDGRVEDPAIRAARMDLEDVLRELREEEGVWFDGVDWAERRRNDGRERENRARENAGGSDDSSTSSGSRSSNGTSPVLSTTTLQTTPSPPPILPEDSGKKDYVREEEEEEEDLELTITGTAKLPVIAIGPVLDPPKLLWPIPYVPVTAAHMPHYSVEAFKLVWREACAPLYHCRCSICERAAAKANAANPPPPVVVPTQVQQQASRPTVDTDRQPTTIRLEEVIDIDGEGEDEIEEVYEEEEEDGIEEISEPLSPSLEALRERLGPDMKLLYWNGRKRSSNEVEAEDDDDNASVEAQRGGTPPKRARFDKCEPPRRNYVNPPCNNNLRKRSSEELEDACVTTGGKQNKKAKVSTVIEGDLSESPPPTSDYSLASSSTDGGPIESVDDLDYIFRGAERCGSLEGGDDC</sequence>
<comment type="caution">
    <text evidence="2">The sequence shown here is derived from an EMBL/GenBank/DDBJ whole genome shotgun (WGS) entry which is preliminary data.</text>
</comment>
<proteinExistence type="predicted"/>
<feature type="compositionally biased region" description="Low complexity" evidence="1">
    <location>
        <begin position="404"/>
        <end position="414"/>
    </location>
</feature>
<dbReference type="AlphaFoldDB" id="A0A9P5YAL6"/>
<feature type="compositionally biased region" description="Polar residues" evidence="1">
    <location>
        <begin position="844"/>
        <end position="854"/>
    </location>
</feature>
<feature type="compositionally biased region" description="Acidic residues" evidence="1">
    <location>
        <begin position="580"/>
        <end position="590"/>
    </location>
</feature>
<evidence type="ECO:0000313" key="2">
    <source>
        <dbReference type="EMBL" id="KAF9465147.1"/>
    </source>
</evidence>
<evidence type="ECO:0000313" key="3">
    <source>
        <dbReference type="Proteomes" id="UP000807353"/>
    </source>
</evidence>
<dbReference type="Proteomes" id="UP000807353">
    <property type="component" value="Unassembled WGS sequence"/>
</dbReference>
<accession>A0A9P5YAL6</accession>
<reference evidence="2" key="1">
    <citation type="submission" date="2020-11" db="EMBL/GenBank/DDBJ databases">
        <authorList>
            <consortium name="DOE Joint Genome Institute"/>
            <person name="Ahrendt S."/>
            <person name="Riley R."/>
            <person name="Andreopoulos W."/>
            <person name="Labutti K."/>
            <person name="Pangilinan J."/>
            <person name="Ruiz-Duenas F.J."/>
            <person name="Barrasa J.M."/>
            <person name="Sanchez-Garcia M."/>
            <person name="Camarero S."/>
            <person name="Miyauchi S."/>
            <person name="Serrano A."/>
            <person name="Linde D."/>
            <person name="Babiker R."/>
            <person name="Drula E."/>
            <person name="Ayuso-Fernandez I."/>
            <person name="Pacheco R."/>
            <person name="Padilla G."/>
            <person name="Ferreira P."/>
            <person name="Barriuso J."/>
            <person name="Kellner H."/>
            <person name="Castanera R."/>
            <person name="Alfaro M."/>
            <person name="Ramirez L."/>
            <person name="Pisabarro A.G."/>
            <person name="Kuo A."/>
            <person name="Tritt A."/>
            <person name="Lipzen A."/>
            <person name="He G."/>
            <person name="Yan M."/>
            <person name="Ng V."/>
            <person name="Cullen D."/>
            <person name="Martin F."/>
            <person name="Rosso M.-N."/>
            <person name="Henrissat B."/>
            <person name="Hibbett D."/>
            <person name="Martinez A.T."/>
            <person name="Grigoriev I.V."/>
        </authorList>
    </citation>
    <scope>NUCLEOTIDE SEQUENCE</scope>
    <source>
        <strain evidence="2">CBS 247.69</strain>
    </source>
</reference>
<gene>
    <name evidence="2" type="ORF">BDZ94DRAFT_1320488</name>
</gene>
<name>A0A9P5YAL6_9AGAR</name>
<feature type="compositionally biased region" description="Low complexity" evidence="1">
    <location>
        <begin position="531"/>
        <end position="562"/>
    </location>
</feature>
<feature type="region of interest" description="Disordered" evidence="1">
    <location>
        <begin position="404"/>
        <end position="437"/>
    </location>
</feature>
<dbReference type="OrthoDB" id="3158970at2759"/>
<dbReference type="EMBL" id="MU150249">
    <property type="protein sequence ID" value="KAF9465147.1"/>
    <property type="molecule type" value="Genomic_DNA"/>
</dbReference>
<protein>
    <submittedName>
        <fullName evidence="2">Uncharacterized protein</fullName>
    </submittedName>
</protein>
<evidence type="ECO:0000256" key="1">
    <source>
        <dbReference type="SAM" id="MobiDB-lite"/>
    </source>
</evidence>
<feature type="compositionally biased region" description="Acidic residues" evidence="1">
    <location>
        <begin position="759"/>
        <end position="768"/>
    </location>
</feature>
<feature type="region of interest" description="Disordered" evidence="1">
    <location>
        <begin position="755"/>
        <end position="861"/>
    </location>
</feature>
<feature type="region of interest" description="Disordered" evidence="1">
    <location>
        <begin position="518"/>
        <end position="591"/>
    </location>
</feature>